<comment type="caution">
    <text evidence="1">The sequence shown here is derived from an EMBL/GenBank/DDBJ whole genome shotgun (WGS) entry which is preliminary data.</text>
</comment>
<name>A0A8J3I4A3_9CHLR</name>
<dbReference type="EMBL" id="BNJF01000001">
    <property type="protein sequence ID" value="GHO45169.1"/>
    <property type="molecule type" value="Genomic_DNA"/>
</dbReference>
<dbReference type="AlphaFoldDB" id="A0A8J3I4A3"/>
<gene>
    <name evidence="1" type="ORF">KSX_33320</name>
</gene>
<sequence length="71" mass="8355">MTNSQVHARVIYDKLPGKHIQLVCGIQRDKQGNCFVGWTCDKRTQTHRVVYAVLNHGPFYQQRSWQKHCRS</sequence>
<evidence type="ECO:0000313" key="1">
    <source>
        <dbReference type="EMBL" id="GHO45169.1"/>
    </source>
</evidence>
<accession>A0A8J3I4A3</accession>
<keyword evidence="2" id="KW-1185">Reference proteome</keyword>
<dbReference type="Proteomes" id="UP000612362">
    <property type="component" value="Unassembled WGS sequence"/>
</dbReference>
<protein>
    <submittedName>
        <fullName evidence="1">Uncharacterized protein</fullName>
    </submittedName>
</protein>
<reference evidence="1" key="1">
    <citation type="submission" date="2020-10" db="EMBL/GenBank/DDBJ databases">
        <title>Taxonomic study of unclassified bacteria belonging to the class Ktedonobacteria.</title>
        <authorList>
            <person name="Yabe S."/>
            <person name="Wang C.M."/>
            <person name="Zheng Y."/>
            <person name="Sakai Y."/>
            <person name="Cavaletti L."/>
            <person name="Monciardini P."/>
            <person name="Donadio S."/>
        </authorList>
    </citation>
    <scope>NUCLEOTIDE SEQUENCE</scope>
    <source>
        <strain evidence="1">SOSP1-1</strain>
    </source>
</reference>
<organism evidence="1 2">
    <name type="scientific">Ktedonospora formicarum</name>
    <dbReference type="NCBI Taxonomy" id="2778364"/>
    <lineage>
        <taxon>Bacteria</taxon>
        <taxon>Bacillati</taxon>
        <taxon>Chloroflexota</taxon>
        <taxon>Ktedonobacteria</taxon>
        <taxon>Ktedonobacterales</taxon>
        <taxon>Ktedonobacteraceae</taxon>
        <taxon>Ktedonospora</taxon>
    </lineage>
</organism>
<proteinExistence type="predicted"/>
<evidence type="ECO:0000313" key="2">
    <source>
        <dbReference type="Proteomes" id="UP000612362"/>
    </source>
</evidence>
<dbReference type="RefSeq" id="WP_220194516.1">
    <property type="nucleotide sequence ID" value="NZ_BNJF01000001.1"/>
</dbReference>